<proteinExistence type="predicted"/>
<sequence>MKVSVRASSHTPRESNIKEIEASHPSKPDRRIKWMLQDAEFLLPIVSLGEFMESLNVELPFENLPVDAGKVTPFLDKDDFELGFELKRITNNEESVVKHDTQADVNSTVMHAEVKSTESSTNFKSSDRHVKSEIVSPTGISKGDHVWQPGAGGSFGNWQENRGFGVAVQPWNDDEDNI</sequence>
<accession>A0A6A1WAB4</accession>
<dbReference type="Proteomes" id="UP000516437">
    <property type="component" value="Chromosome 3"/>
</dbReference>
<feature type="compositionally biased region" description="Basic and acidic residues" evidence="1">
    <location>
        <begin position="11"/>
        <end position="25"/>
    </location>
</feature>
<dbReference type="AlphaFoldDB" id="A0A6A1WAB4"/>
<feature type="compositionally biased region" description="Polar residues" evidence="1">
    <location>
        <begin position="1"/>
        <end position="10"/>
    </location>
</feature>
<dbReference type="EMBL" id="RXIC02000021">
    <property type="protein sequence ID" value="KAB1220638.1"/>
    <property type="molecule type" value="Genomic_DNA"/>
</dbReference>
<evidence type="ECO:0000313" key="2">
    <source>
        <dbReference type="EMBL" id="KAB1220638.1"/>
    </source>
</evidence>
<evidence type="ECO:0000313" key="3">
    <source>
        <dbReference type="Proteomes" id="UP000516437"/>
    </source>
</evidence>
<reference evidence="2 3" key="1">
    <citation type="journal article" date="2019" name="Plant Biotechnol. J.">
        <title>The red bayberry genome and genetic basis of sex determination.</title>
        <authorList>
            <person name="Jia H.M."/>
            <person name="Jia H.J."/>
            <person name="Cai Q.L."/>
            <person name="Wang Y."/>
            <person name="Zhao H.B."/>
            <person name="Yang W.F."/>
            <person name="Wang G.Y."/>
            <person name="Li Y.H."/>
            <person name="Zhan D.L."/>
            <person name="Shen Y.T."/>
            <person name="Niu Q.F."/>
            <person name="Chang L."/>
            <person name="Qiu J."/>
            <person name="Zhao L."/>
            <person name="Xie H.B."/>
            <person name="Fu W.Y."/>
            <person name="Jin J."/>
            <person name="Li X.W."/>
            <person name="Jiao Y."/>
            <person name="Zhou C.C."/>
            <person name="Tu T."/>
            <person name="Chai C.Y."/>
            <person name="Gao J.L."/>
            <person name="Fan L.J."/>
            <person name="van de Weg E."/>
            <person name="Wang J.Y."/>
            <person name="Gao Z.S."/>
        </authorList>
    </citation>
    <scope>NUCLEOTIDE SEQUENCE [LARGE SCALE GENOMIC DNA]</scope>
    <source>
        <tissue evidence="2">Leaves</tissue>
    </source>
</reference>
<comment type="caution">
    <text evidence="2">The sequence shown here is derived from an EMBL/GenBank/DDBJ whole genome shotgun (WGS) entry which is preliminary data.</text>
</comment>
<keyword evidence="3" id="KW-1185">Reference proteome</keyword>
<feature type="region of interest" description="Disordered" evidence="1">
    <location>
        <begin position="1"/>
        <end position="25"/>
    </location>
</feature>
<protein>
    <submittedName>
        <fullName evidence="2">Uncharacterized protein</fullName>
    </submittedName>
</protein>
<evidence type="ECO:0000256" key="1">
    <source>
        <dbReference type="SAM" id="MobiDB-lite"/>
    </source>
</evidence>
<organism evidence="2 3">
    <name type="scientific">Morella rubra</name>
    <name type="common">Chinese bayberry</name>
    <dbReference type="NCBI Taxonomy" id="262757"/>
    <lineage>
        <taxon>Eukaryota</taxon>
        <taxon>Viridiplantae</taxon>
        <taxon>Streptophyta</taxon>
        <taxon>Embryophyta</taxon>
        <taxon>Tracheophyta</taxon>
        <taxon>Spermatophyta</taxon>
        <taxon>Magnoliopsida</taxon>
        <taxon>eudicotyledons</taxon>
        <taxon>Gunneridae</taxon>
        <taxon>Pentapetalae</taxon>
        <taxon>rosids</taxon>
        <taxon>fabids</taxon>
        <taxon>Fagales</taxon>
        <taxon>Myricaceae</taxon>
        <taxon>Morella</taxon>
    </lineage>
</organism>
<dbReference type="OrthoDB" id="1884872at2759"/>
<name>A0A6A1WAB4_9ROSI</name>
<gene>
    <name evidence="2" type="ORF">CJ030_MR3G009412</name>
</gene>